<evidence type="ECO:0000313" key="2">
    <source>
        <dbReference type="EMBL" id="QPH37857.1"/>
    </source>
</evidence>
<evidence type="ECO:0000256" key="1">
    <source>
        <dbReference type="SAM" id="Coils"/>
    </source>
</evidence>
<sequence length="793" mass="91995">MSDTLQPEIDNNFKFLAIIPLGECDERYRKNLKTDTIYQFYNQYRFTYQKTPGEDKSKSIIRVDVKDDALDNLYHTYTADGKPLRINVSAVVGKNGSGKSTLIELLFAAVYIFSSNLEILTTLPKIEQETDDMKIKLTSRIRENQKLSQAEGYDLQLKKAMRIKGYGKKILALKKANRHQSEILEKGENDALYFGRKLIELEDEKKELLAMQSGLCVEIIYQINNQIFMLVINKAQVHLSLIQSNLKKTDQDLNPAILSNLDYRQKLAEAFFYTISINYSHYSLNSQIMGDWINALFHKNDGYKTPLVINPMRTDGDFKINDEISRAKYRLLCNLMVQQFVSKEDNVFLTDKQYVSKIRFTLNKDKLGREAVTRSAKKTTATPDLDIITNNVFAKMSLHNLIILNENSHPFQTEMDRYVVKKVKRIEQQYDEYKRVGKLDNFGNELGFKDVTEDLLNEGSHVAFKLKQVVNFFDRSLADTEENKFRVRNDLEHYDFTLEELVKWTGNDEPVKMIEFLPPAFFDIEIFLTDSDGGKESRFSRLSSGEQQLIHASQSMIYHINNINSVSESQFDRVKYRYINIIYDEIELYFHPEYQRRFISNLLNSFKSLHLGQKSQIRAINFLFLTHSPFIISDIPSSNILFLESNASPASGTHKFKTFGANIHDLLQLSFFLNKGSMGEYAQQKINQTIDFINYHRLQKEIILFGKKLNKHEKALKAAKQEQLSELKQPFNQSIDYHRALIDAIDEPLLKSKLQEMLGEVDKEYRLNELNAKIASLQKEKSKLKKNARIATT</sequence>
<protein>
    <submittedName>
        <fullName evidence="2">Uncharacterized protein</fullName>
    </submittedName>
</protein>
<name>A0A7U3Q3J7_9SPHI</name>
<dbReference type="SUPFAM" id="SSF52540">
    <property type="entry name" value="P-loop containing nucleoside triphosphate hydrolases"/>
    <property type="match status" value="1"/>
</dbReference>
<dbReference type="AlphaFoldDB" id="A0A7U3Q3J7"/>
<dbReference type="RefSeq" id="WP_196097169.1">
    <property type="nucleotide sequence ID" value="NZ_CP064939.1"/>
</dbReference>
<gene>
    <name evidence="2" type="ORF">IZT61_12120</name>
</gene>
<dbReference type="Proteomes" id="UP000594759">
    <property type="component" value="Chromosome"/>
</dbReference>
<dbReference type="EMBL" id="CP064939">
    <property type="protein sequence ID" value="QPH37857.1"/>
    <property type="molecule type" value="Genomic_DNA"/>
</dbReference>
<feature type="coiled-coil region" evidence="1">
    <location>
        <begin position="760"/>
        <end position="787"/>
    </location>
</feature>
<evidence type="ECO:0000313" key="3">
    <source>
        <dbReference type="Proteomes" id="UP000594759"/>
    </source>
</evidence>
<proteinExistence type="predicted"/>
<accession>A0A7U3Q3J7</accession>
<dbReference type="Gene3D" id="3.40.50.300">
    <property type="entry name" value="P-loop containing nucleotide triphosphate hydrolases"/>
    <property type="match status" value="2"/>
</dbReference>
<organism evidence="2 3">
    <name type="scientific">Pedobacter endophyticus</name>
    <dbReference type="NCBI Taxonomy" id="2789740"/>
    <lineage>
        <taxon>Bacteria</taxon>
        <taxon>Pseudomonadati</taxon>
        <taxon>Bacteroidota</taxon>
        <taxon>Sphingobacteriia</taxon>
        <taxon>Sphingobacteriales</taxon>
        <taxon>Sphingobacteriaceae</taxon>
        <taxon>Pedobacter</taxon>
    </lineage>
</organism>
<dbReference type="KEGG" id="pex:IZT61_12120"/>
<dbReference type="InterPro" id="IPR027417">
    <property type="entry name" value="P-loop_NTPase"/>
</dbReference>
<keyword evidence="3" id="KW-1185">Reference proteome</keyword>
<keyword evidence="1" id="KW-0175">Coiled coil</keyword>
<reference evidence="2 3" key="1">
    <citation type="submission" date="2020-11" db="EMBL/GenBank/DDBJ databases">
        <title>Pedobacter endophytica, an endophytic bacteria isolated form Carex pumila.</title>
        <authorList>
            <person name="Peng Y."/>
            <person name="Jiang L."/>
            <person name="Lee J."/>
        </authorList>
    </citation>
    <scope>NUCLEOTIDE SEQUENCE [LARGE SCALE GENOMIC DNA]</scope>
    <source>
        <strain evidence="2 3">JBR3-12</strain>
    </source>
</reference>